<organism evidence="2 3">
    <name type="scientific">Marinobacter nauticus</name>
    <name type="common">Marinobacter hydrocarbonoclasticus</name>
    <name type="synonym">Marinobacter aquaeolei</name>
    <dbReference type="NCBI Taxonomy" id="2743"/>
    <lineage>
        <taxon>Bacteria</taxon>
        <taxon>Pseudomonadati</taxon>
        <taxon>Pseudomonadota</taxon>
        <taxon>Gammaproteobacteria</taxon>
        <taxon>Pseudomonadales</taxon>
        <taxon>Marinobacteraceae</taxon>
        <taxon>Marinobacter</taxon>
    </lineage>
</organism>
<comment type="caution">
    <text evidence="2">The sequence shown here is derived from an EMBL/GenBank/DDBJ whole genome shotgun (WGS) entry which is preliminary data.</text>
</comment>
<dbReference type="EMBL" id="QPJI01000001">
    <property type="protein sequence ID" value="RCW75216.1"/>
    <property type="molecule type" value="Genomic_DNA"/>
</dbReference>
<protein>
    <submittedName>
        <fullName evidence="2">Uncharacterized protein DUF2384</fullName>
    </submittedName>
</protein>
<dbReference type="RefSeq" id="WP_114433456.1">
    <property type="nucleotide sequence ID" value="NZ_DCES01000004.1"/>
</dbReference>
<reference evidence="2 3" key="1">
    <citation type="submission" date="2018-07" db="EMBL/GenBank/DDBJ databases">
        <title>Freshwater and sediment microbial communities from various areas in North America, analyzing microbe dynamics in response to fracking.</title>
        <authorList>
            <person name="Lamendella R."/>
        </authorList>
    </citation>
    <scope>NUCLEOTIDE SEQUENCE [LARGE SCALE GENOMIC DNA]</scope>
    <source>
        <strain evidence="2 3">105B</strain>
    </source>
</reference>
<dbReference type="Pfam" id="PF09722">
    <property type="entry name" value="Xre_MbcA_ParS_C"/>
    <property type="match status" value="1"/>
</dbReference>
<proteinExistence type="predicted"/>
<evidence type="ECO:0000313" key="3">
    <source>
        <dbReference type="Proteomes" id="UP000253647"/>
    </source>
</evidence>
<dbReference type="Proteomes" id="UP000253647">
    <property type="component" value="Unassembled WGS sequence"/>
</dbReference>
<gene>
    <name evidence="2" type="ORF">DET61_101211</name>
</gene>
<dbReference type="AlphaFoldDB" id="A0A368Y7B3"/>
<evidence type="ECO:0000259" key="1">
    <source>
        <dbReference type="Pfam" id="PF09722"/>
    </source>
</evidence>
<accession>A0A368Y7B3</accession>
<dbReference type="InterPro" id="IPR024467">
    <property type="entry name" value="Xre/MbcA/ParS-like_toxin-bd"/>
</dbReference>
<sequence>MDAASQNSRRDFASRILESWGLESHMREELLDKNENVLAVLSIYDSLYAIYEGDKDRASQWPARPNRAFEGRRPLDAMVSGDIERVAQYLRYHVYNA</sequence>
<evidence type="ECO:0000313" key="2">
    <source>
        <dbReference type="EMBL" id="RCW75216.1"/>
    </source>
</evidence>
<name>A0A368Y7B3_MARNT</name>
<feature type="domain" description="Antitoxin Xre/MbcA/ParS-like toxin-binding" evidence="1">
    <location>
        <begin position="46"/>
        <end position="90"/>
    </location>
</feature>